<dbReference type="EMBL" id="JBHUME010000013">
    <property type="protein sequence ID" value="MFD2614707.1"/>
    <property type="molecule type" value="Genomic_DNA"/>
</dbReference>
<name>A0ABW5PK26_9BACL</name>
<evidence type="ECO:0000313" key="1">
    <source>
        <dbReference type="EMBL" id="MFD2614707.1"/>
    </source>
</evidence>
<proteinExistence type="predicted"/>
<dbReference type="Proteomes" id="UP001597541">
    <property type="component" value="Unassembled WGS sequence"/>
</dbReference>
<organism evidence="1 2">
    <name type="scientific">Paenibacillus gansuensis</name>
    <dbReference type="NCBI Taxonomy" id="306542"/>
    <lineage>
        <taxon>Bacteria</taxon>
        <taxon>Bacillati</taxon>
        <taxon>Bacillota</taxon>
        <taxon>Bacilli</taxon>
        <taxon>Bacillales</taxon>
        <taxon>Paenibacillaceae</taxon>
        <taxon>Paenibacillus</taxon>
    </lineage>
</organism>
<evidence type="ECO:0000313" key="2">
    <source>
        <dbReference type="Proteomes" id="UP001597541"/>
    </source>
</evidence>
<comment type="caution">
    <text evidence="1">The sequence shown here is derived from an EMBL/GenBank/DDBJ whole genome shotgun (WGS) entry which is preliminary data.</text>
</comment>
<protein>
    <submittedName>
        <fullName evidence="1">Uncharacterized protein</fullName>
    </submittedName>
</protein>
<gene>
    <name evidence="1" type="ORF">ACFSUF_20035</name>
</gene>
<dbReference type="RefSeq" id="WP_377605870.1">
    <property type="nucleotide sequence ID" value="NZ_JBHUME010000013.1"/>
</dbReference>
<reference evidence="2" key="1">
    <citation type="journal article" date="2019" name="Int. J. Syst. Evol. Microbiol.">
        <title>The Global Catalogue of Microorganisms (GCM) 10K type strain sequencing project: providing services to taxonomists for standard genome sequencing and annotation.</title>
        <authorList>
            <consortium name="The Broad Institute Genomics Platform"/>
            <consortium name="The Broad Institute Genome Sequencing Center for Infectious Disease"/>
            <person name="Wu L."/>
            <person name="Ma J."/>
        </authorList>
    </citation>
    <scope>NUCLEOTIDE SEQUENCE [LARGE SCALE GENOMIC DNA]</scope>
    <source>
        <strain evidence="2">KCTC 3950</strain>
    </source>
</reference>
<accession>A0ABW5PK26</accession>
<sequence>MRTEEDRMQLETHLDSLLTMMEEEIQLCYVALGAFEEQNTLIISLVNSGQHASDERSVANSYRTMYGRSLIMSADMIGRSLQMMQNLLIQYGGGAELKYDLSSAIDLYQHEFSSIRDMRNSVAHAEERIVGIGPRNKELPEEKPTRIENGQKIWEYTPSFLHEFELIVGTGERVRLQLTQVFVEMLGAVVSHVHEVFPQPPMRLNI</sequence>
<keyword evidence="2" id="KW-1185">Reference proteome</keyword>